<evidence type="ECO:0000313" key="12">
    <source>
        <dbReference type="EMBL" id="KAJ8046406.1"/>
    </source>
</evidence>
<evidence type="ECO:0000256" key="9">
    <source>
        <dbReference type="PIRSR" id="PIRSR601820-3"/>
    </source>
</evidence>
<evidence type="ECO:0000256" key="2">
    <source>
        <dbReference type="ARBA" id="ARBA00011027"/>
    </source>
</evidence>
<dbReference type="OrthoDB" id="6041373at2759"/>
<keyword evidence="8" id="KW-0862">Zinc</keyword>
<dbReference type="Pfam" id="PF00965">
    <property type="entry name" value="TIMP"/>
    <property type="match status" value="1"/>
</dbReference>
<keyword evidence="8" id="KW-0479">Metal-binding</keyword>
<dbReference type="Gene3D" id="3.90.370.10">
    <property type="entry name" value="Tissue inhibitor of metalloproteinase-1. Chain B, domain 1"/>
    <property type="match status" value="1"/>
</dbReference>
<dbReference type="GO" id="GO:0002020">
    <property type="term" value="F:protease binding"/>
    <property type="evidence" value="ECO:0007669"/>
    <property type="project" value="TreeGrafter"/>
</dbReference>
<dbReference type="Gene3D" id="2.40.50.120">
    <property type="match status" value="1"/>
</dbReference>
<evidence type="ECO:0000256" key="10">
    <source>
        <dbReference type="SAM" id="SignalP"/>
    </source>
</evidence>
<comment type="similarity">
    <text evidence="2">Belongs to the protease inhibitor I35 (TIMP) family.</text>
</comment>
<evidence type="ECO:0000259" key="11">
    <source>
        <dbReference type="PROSITE" id="PS50189"/>
    </source>
</evidence>
<accession>A0A9Q1CJE9</accession>
<sequence>MKTLLLFFLVGAVVVSQIEACGQCSTNHPQQHYCISDFAVRVEILQSKLDSTHEMKVIRARVIDNLKLSRNKKGKIIDFYTSSSFCGTVFYTGREYVITGSKETWRDGTKYLLHDSCDFGKEWNDLSPQQQKGFTRKYARYCECKIEPSRDATEIKVEDLSFENTYRGARTYWTPDNCYYNPHKSREFDDVEDCEEEYSYCAPGRGGECSWQLTPDYEECFTHRDDYVMVASSVSDGVYPELCIVLPRRRRKACRKRAREYAAQLEEIEILPFY</sequence>
<reference evidence="12" key="1">
    <citation type="submission" date="2021-10" db="EMBL/GenBank/DDBJ databases">
        <title>Tropical sea cucumber genome reveals ecological adaptation and Cuvierian tubules defense mechanism.</title>
        <authorList>
            <person name="Chen T."/>
        </authorList>
    </citation>
    <scope>NUCLEOTIDE SEQUENCE</scope>
    <source>
        <strain evidence="12">Nanhai2018</strain>
        <tissue evidence="12">Muscle</tissue>
    </source>
</reference>
<dbReference type="AlphaFoldDB" id="A0A9Q1CJE9"/>
<feature type="disulfide bond" evidence="9">
    <location>
        <begin position="34"/>
        <end position="142"/>
    </location>
</feature>
<dbReference type="EMBL" id="JAIZAY010000002">
    <property type="protein sequence ID" value="KAJ8046406.1"/>
    <property type="molecule type" value="Genomic_DNA"/>
</dbReference>
<comment type="subcellular location">
    <subcellularLocation>
        <location evidence="1">Secreted</location>
    </subcellularLocation>
</comment>
<organism evidence="12 13">
    <name type="scientific">Holothuria leucospilota</name>
    <name type="common">Black long sea cucumber</name>
    <name type="synonym">Mertensiothuria leucospilota</name>
    <dbReference type="NCBI Taxonomy" id="206669"/>
    <lineage>
        <taxon>Eukaryota</taxon>
        <taxon>Metazoa</taxon>
        <taxon>Echinodermata</taxon>
        <taxon>Eleutherozoa</taxon>
        <taxon>Echinozoa</taxon>
        <taxon>Holothuroidea</taxon>
        <taxon>Aspidochirotacea</taxon>
        <taxon>Aspidochirotida</taxon>
        <taxon>Holothuriidae</taxon>
        <taxon>Holothuria</taxon>
    </lineage>
</organism>
<dbReference type="InterPro" id="IPR027465">
    <property type="entry name" value="TIMP_C"/>
</dbReference>
<feature type="disulfide bond" evidence="9">
    <location>
        <begin position="21"/>
        <end position="86"/>
    </location>
</feature>
<feature type="disulfide bond" evidence="9">
    <location>
        <begin position="24"/>
        <end position="117"/>
    </location>
</feature>
<dbReference type="GO" id="GO:0031012">
    <property type="term" value="C:extracellular matrix"/>
    <property type="evidence" value="ECO:0007669"/>
    <property type="project" value="TreeGrafter"/>
</dbReference>
<feature type="domain" description="NTR" evidence="11">
    <location>
        <begin position="21"/>
        <end position="142"/>
    </location>
</feature>
<feature type="disulfide bond" evidence="9">
    <location>
        <begin position="178"/>
        <end position="201"/>
    </location>
</feature>
<evidence type="ECO:0000256" key="4">
    <source>
        <dbReference type="ARBA" id="ARBA00022608"/>
    </source>
</evidence>
<keyword evidence="5" id="KW-0646">Protease inhibitor</keyword>
<protein>
    <submittedName>
        <fullName evidence="12">Metalloproteinase inhibitor 2</fullName>
    </submittedName>
</protein>
<evidence type="ECO:0000256" key="3">
    <source>
        <dbReference type="ARBA" id="ARBA00022525"/>
    </source>
</evidence>
<dbReference type="GO" id="GO:0005615">
    <property type="term" value="C:extracellular space"/>
    <property type="evidence" value="ECO:0007669"/>
    <property type="project" value="TreeGrafter"/>
</dbReference>
<dbReference type="SMART" id="SM00206">
    <property type="entry name" value="NTR"/>
    <property type="match status" value="1"/>
</dbReference>
<evidence type="ECO:0000256" key="6">
    <source>
        <dbReference type="ARBA" id="ARBA00023157"/>
    </source>
</evidence>
<keyword evidence="3" id="KW-0964">Secreted</keyword>
<keyword evidence="4" id="KW-0483">Metalloprotease inhibitor</keyword>
<evidence type="ECO:0000256" key="1">
    <source>
        <dbReference type="ARBA" id="ARBA00004613"/>
    </source>
</evidence>
<evidence type="ECO:0000313" key="13">
    <source>
        <dbReference type="Proteomes" id="UP001152320"/>
    </source>
</evidence>
<dbReference type="InterPro" id="IPR001134">
    <property type="entry name" value="Netrin_domain"/>
</dbReference>
<feature type="chain" id="PRO_5040502047" evidence="10">
    <location>
        <begin position="21"/>
        <end position="274"/>
    </location>
</feature>
<dbReference type="GO" id="GO:0008191">
    <property type="term" value="F:metalloendopeptidase inhibitor activity"/>
    <property type="evidence" value="ECO:0007669"/>
    <property type="project" value="InterPro"/>
</dbReference>
<dbReference type="GO" id="GO:0046872">
    <property type="term" value="F:metal ion binding"/>
    <property type="evidence" value="ECO:0007669"/>
    <property type="project" value="UniProtKB-KW"/>
</dbReference>
<comment type="caution">
    <text evidence="12">The sequence shown here is derived from an EMBL/GenBank/DDBJ whole genome shotgun (WGS) entry which is preliminary data.</text>
</comment>
<evidence type="ECO:0000256" key="7">
    <source>
        <dbReference type="ARBA" id="ARBA00023215"/>
    </source>
</evidence>
<dbReference type="PANTHER" id="PTHR11844">
    <property type="entry name" value="METALLOPROTEASE INHIBITOR"/>
    <property type="match status" value="1"/>
</dbReference>
<dbReference type="Proteomes" id="UP001152320">
    <property type="component" value="Chromosome 2"/>
</dbReference>
<keyword evidence="13" id="KW-1185">Reference proteome</keyword>
<gene>
    <name evidence="12" type="ORF">HOLleu_05064</name>
</gene>
<evidence type="ECO:0000256" key="5">
    <source>
        <dbReference type="ARBA" id="ARBA00022690"/>
    </source>
</evidence>
<dbReference type="PANTHER" id="PTHR11844:SF33">
    <property type="entry name" value="TISSUE INHIBITOR OF METALLOPROTEINASE"/>
    <property type="match status" value="1"/>
</dbReference>
<keyword evidence="7" id="KW-0481">Metalloenzyme inhibitor</keyword>
<dbReference type="GO" id="GO:0051045">
    <property type="term" value="P:negative regulation of membrane protein ectodomain proteolysis"/>
    <property type="evidence" value="ECO:0007669"/>
    <property type="project" value="TreeGrafter"/>
</dbReference>
<feature type="disulfide bond" evidence="9">
    <location>
        <begin position="144"/>
        <end position="209"/>
    </location>
</feature>
<proteinExistence type="inferred from homology"/>
<feature type="binding site" evidence="8">
    <location>
        <position position="21"/>
    </location>
    <ligand>
        <name>Zn(2+)</name>
        <dbReference type="ChEBI" id="CHEBI:29105"/>
        <note>ligand shared with metalloproteinase partner</note>
    </ligand>
</feature>
<name>A0A9Q1CJE9_HOLLE</name>
<dbReference type="SUPFAM" id="SSF50242">
    <property type="entry name" value="TIMP-like"/>
    <property type="match status" value="1"/>
</dbReference>
<dbReference type="PROSITE" id="PS50189">
    <property type="entry name" value="NTR"/>
    <property type="match status" value="1"/>
</dbReference>
<keyword evidence="6 9" id="KW-1015">Disulfide bond</keyword>
<keyword evidence="10" id="KW-0732">Signal</keyword>
<feature type="signal peptide" evidence="10">
    <location>
        <begin position="1"/>
        <end position="20"/>
    </location>
</feature>
<dbReference type="InterPro" id="IPR008993">
    <property type="entry name" value="TIMP-like_OB-fold"/>
</dbReference>
<dbReference type="InterPro" id="IPR001820">
    <property type="entry name" value="TIMP"/>
</dbReference>
<evidence type="ECO:0000256" key="8">
    <source>
        <dbReference type="PIRSR" id="PIRSR601820-1"/>
    </source>
</evidence>